<sequence>MEKLEKSKALNQLSNEASGNSSEETTALTMEAVEEKLGQIQLCSTLEALLLKKKSLRNGDSPEMHVEKVDKLKILSESLLNSTSKAEKRILEQRTQKEDALNFRVAKGDEISQLEKELSVEIREMEKQKDELEAELKKVNTSLNSARARIHNAREEREKFDEASNQILMHLKAKEDELAKSITSCRAEADVVNSWINFLDATWVLQTTDTELKENQVNGDLERYGDHFVNLSVHLLSAYKEQLGPSVIRMKGLVADLHSCQGRSEIAPIIKDEGSKAINHRKNLEEGFLELEAKILTITNAVDAMKKQFYTNYEGVYRKNDDRVKELFSAVEKIKEEIKSIQRPVLEVENQQSHSQSSNSPRVDPSSSSKQTFEAPGKKEANESGSPPVNRGNVVTQADLEKLGSDLGKDEEGYATEDIGEWEFDELEKEVNPKQLTSKE</sequence>
<proteinExistence type="predicted"/>
<organism evidence="1 2">
    <name type="scientific">Populus trichocarpa</name>
    <name type="common">Western balsam poplar</name>
    <name type="synonym">Populus balsamifera subsp. trichocarpa</name>
    <dbReference type="NCBI Taxonomy" id="3694"/>
    <lineage>
        <taxon>Eukaryota</taxon>
        <taxon>Viridiplantae</taxon>
        <taxon>Streptophyta</taxon>
        <taxon>Embryophyta</taxon>
        <taxon>Tracheophyta</taxon>
        <taxon>Spermatophyta</taxon>
        <taxon>Magnoliopsida</taxon>
        <taxon>eudicotyledons</taxon>
        <taxon>Gunneridae</taxon>
        <taxon>Pentapetalae</taxon>
        <taxon>rosids</taxon>
        <taxon>fabids</taxon>
        <taxon>Malpighiales</taxon>
        <taxon>Salicaceae</taxon>
        <taxon>Saliceae</taxon>
        <taxon>Populus</taxon>
    </lineage>
</organism>
<dbReference type="EMBL" id="CM009305">
    <property type="protein sequence ID" value="KAI9380420.1"/>
    <property type="molecule type" value="Genomic_DNA"/>
</dbReference>
<protein>
    <submittedName>
        <fullName evidence="1">Uncharacterized protein</fullName>
    </submittedName>
</protein>
<evidence type="ECO:0000313" key="1">
    <source>
        <dbReference type="EMBL" id="KAI9380420.1"/>
    </source>
</evidence>
<keyword evidence="2" id="KW-1185">Reference proteome</keyword>
<evidence type="ECO:0000313" key="2">
    <source>
        <dbReference type="Proteomes" id="UP000006729"/>
    </source>
</evidence>
<reference evidence="1 2" key="1">
    <citation type="journal article" date="2006" name="Science">
        <title>The genome of black cottonwood, Populus trichocarpa (Torr. &amp; Gray).</title>
        <authorList>
            <person name="Tuskan G.A."/>
            <person name="Difazio S."/>
            <person name="Jansson S."/>
            <person name="Bohlmann J."/>
            <person name="Grigoriev I."/>
            <person name="Hellsten U."/>
            <person name="Putnam N."/>
            <person name="Ralph S."/>
            <person name="Rombauts S."/>
            <person name="Salamov A."/>
            <person name="Schein J."/>
            <person name="Sterck L."/>
            <person name="Aerts A."/>
            <person name="Bhalerao R.R."/>
            <person name="Bhalerao R.P."/>
            <person name="Blaudez D."/>
            <person name="Boerjan W."/>
            <person name="Brun A."/>
            <person name="Brunner A."/>
            <person name="Busov V."/>
            <person name="Campbell M."/>
            <person name="Carlson J."/>
            <person name="Chalot M."/>
            <person name="Chapman J."/>
            <person name="Chen G.L."/>
            <person name="Cooper D."/>
            <person name="Coutinho P.M."/>
            <person name="Couturier J."/>
            <person name="Covert S."/>
            <person name="Cronk Q."/>
            <person name="Cunningham R."/>
            <person name="Davis J."/>
            <person name="Degroeve S."/>
            <person name="Dejardin A."/>
            <person name="Depamphilis C."/>
            <person name="Detter J."/>
            <person name="Dirks B."/>
            <person name="Dubchak I."/>
            <person name="Duplessis S."/>
            <person name="Ehlting J."/>
            <person name="Ellis B."/>
            <person name="Gendler K."/>
            <person name="Goodstein D."/>
            <person name="Gribskov M."/>
            <person name="Grimwood J."/>
            <person name="Groover A."/>
            <person name="Gunter L."/>
            <person name="Hamberger B."/>
            <person name="Heinze B."/>
            <person name="Helariutta Y."/>
            <person name="Henrissat B."/>
            <person name="Holligan D."/>
            <person name="Holt R."/>
            <person name="Huang W."/>
            <person name="Islam-Faridi N."/>
            <person name="Jones S."/>
            <person name="Jones-Rhoades M."/>
            <person name="Jorgensen R."/>
            <person name="Joshi C."/>
            <person name="Kangasjarvi J."/>
            <person name="Karlsson J."/>
            <person name="Kelleher C."/>
            <person name="Kirkpatrick R."/>
            <person name="Kirst M."/>
            <person name="Kohler A."/>
            <person name="Kalluri U."/>
            <person name="Larimer F."/>
            <person name="Leebens-Mack J."/>
            <person name="Leple J.C."/>
            <person name="Locascio P."/>
            <person name="Lou Y."/>
            <person name="Lucas S."/>
            <person name="Martin F."/>
            <person name="Montanini B."/>
            <person name="Napoli C."/>
            <person name="Nelson D.R."/>
            <person name="Nelson C."/>
            <person name="Nieminen K."/>
            <person name="Nilsson O."/>
            <person name="Pereda V."/>
            <person name="Peter G."/>
            <person name="Philippe R."/>
            <person name="Pilate G."/>
            <person name="Poliakov A."/>
            <person name="Razumovskaya J."/>
            <person name="Richardson P."/>
            <person name="Rinaldi C."/>
            <person name="Ritland K."/>
            <person name="Rouze P."/>
            <person name="Ryaboy D."/>
            <person name="Schmutz J."/>
            <person name="Schrader J."/>
            <person name="Segerman B."/>
            <person name="Shin H."/>
            <person name="Siddiqui A."/>
            <person name="Sterky F."/>
            <person name="Terry A."/>
            <person name="Tsai C.J."/>
            <person name="Uberbacher E."/>
            <person name="Unneberg P."/>
            <person name="Vahala J."/>
            <person name="Wall K."/>
            <person name="Wessler S."/>
            <person name="Yang G."/>
            <person name="Yin T."/>
            <person name="Douglas C."/>
            <person name="Marra M."/>
            <person name="Sandberg G."/>
            <person name="Van de Peer Y."/>
            <person name="Rokhsar D."/>
        </authorList>
    </citation>
    <scope>NUCLEOTIDE SEQUENCE [LARGE SCALE GENOMIC DNA]</scope>
    <source>
        <strain evidence="2">cv. Nisqually</strain>
    </source>
</reference>
<dbReference type="Proteomes" id="UP000006729">
    <property type="component" value="Chromosome 16"/>
</dbReference>
<gene>
    <name evidence="1" type="ORF">POPTR_016G080900v4</name>
</gene>
<name>A0ACC0RT00_POPTR</name>
<accession>A0ACC0RT00</accession>
<comment type="caution">
    <text evidence="1">The sequence shown here is derived from an EMBL/GenBank/DDBJ whole genome shotgun (WGS) entry which is preliminary data.</text>
</comment>